<dbReference type="SFLD" id="SFLDG01144">
    <property type="entry name" value="C2.B.4:_PGP_Like"/>
    <property type="match status" value="1"/>
</dbReference>
<protein>
    <submittedName>
        <fullName evidence="1">Sugar phosphatase YidA</fullName>
        <ecNumber evidence="1">3.1.3.23</ecNumber>
    </submittedName>
</protein>
<dbReference type="SFLD" id="SFLDG01140">
    <property type="entry name" value="C2.B:_Phosphomannomutase_and_P"/>
    <property type="match status" value="1"/>
</dbReference>
<accession>A0A644TGI5</accession>
<evidence type="ECO:0000313" key="1">
    <source>
        <dbReference type="EMBL" id="MPL65993.1"/>
    </source>
</evidence>
<dbReference type="GO" id="GO:0005829">
    <property type="term" value="C:cytosol"/>
    <property type="evidence" value="ECO:0007669"/>
    <property type="project" value="TreeGrafter"/>
</dbReference>
<dbReference type="InterPro" id="IPR036412">
    <property type="entry name" value="HAD-like_sf"/>
</dbReference>
<dbReference type="NCBIfam" id="TIGR00099">
    <property type="entry name" value="Cof-subfamily"/>
    <property type="match status" value="1"/>
</dbReference>
<comment type="caution">
    <text evidence="1">The sequence shown here is derived from an EMBL/GenBank/DDBJ whole genome shotgun (WGS) entry which is preliminary data.</text>
</comment>
<dbReference type="PANTHER" id="PTHR10000:SF8">
    <property type="entry name" value="HAD SUPERFAMILY HYDROLASE-LIKE, TYPE 3"/>
    <property type="match status" value="1"/>
</dbReference>
<dbReference type="SFLD" id="SFLDS00003">
    <property type="entry name" value="Haloacid_Dehalogenase"/>
    <property type="match status" value="1"/>
</dbReference>
<dbReference type="CDD" id="cd07516">
    <property type="entry name" value="HAD_Pase"/>
    <property type="match status" value="1"/>
</dbReference>
<organism evidence="1">
    <name type="scientific">bioreactor metagenome</name>
    <dbReference type="NCBI Taxonomy" id="1076179"/>
    <lineage>
        <taxon>unclassified sequences</taxon>
        <taxon>metagenomes</taxon>
        <taxon>ecological metagenomes</taxon>
    </lineage>
</organism>
<name>A0A644TGI5_9ZZZZ</name>
<dbReference type="Gene3D" id="3.30.1240.10">
    <property type="match status" value="1"/>
</dbReference>
<proteinExistence type="predicted"/>
<dbReference type="InterPro" id="IPR006379">
    <property type="entry name" value="HAD-SF_hydro_IIB"/>
</dbReference>
<dbReference type="AlphaFoldDB" id="A0A644TGI5"/>
<dbReference type="GO" id="GO:0000287">
    <property type="term" value="F:magnesium ion binding"/>
    <property type="evidence" value="ECO:0007669"/>
    <property type="project" value="TreeGrafter"/>
</dbReference>
<dbReference type="InterPro" id="IPR023214">
    <property type="entry name" value="HAD_sf"/>
</dbReference>
<dbReference type="EMBL" id="VSSQ01000030">
    <property type="protein sequence ID" value="MPL65993.1"/>
    <property type="molecule type" value="Genomic_DNA"/>
</dbReference>
<reference evidence="1" key="1">
    <citation type="submission" date="2019-08" db="EMBL/GenBank/DDBJ databases">
        <authorList>
            <person name="Kucharzyk K."/>
            <person name="Murdoch R.W."/>
            <person name="Higgins S."/>
            <person name="Loffler F."/>
        </authorList>
    </citation>
    <scope>NUCLEOTIDE SEQUENCE</scope>
</reference>
<keyword evidence="1" id="KW-0378">Hydrolase</keyword>
<dbReference type="InterPro" id="IPR000150">
    <property type="entry name" value="Cof"/>
</dbReference>
<dbReference type="SUPFAM" id="SSF56784">
    <property type="entry name" value="HAD-like"/>
    <property type="match status" value="1"/>
</dbReference>
<dbReference type="PROSITE" id="PS01228">
    <property type="entry name" value="COF_1"/>
    <property type="match status" value="1"/>
</dbReference>
<dbReference type="NCBIfam" id="TIGR01484">
    <property type="entry name" value="HAD-SF-IIB"/>
    <property type="match status" value="1"/>
</dbReference>
<dbReference type="Gene3D" id="3.40.50.1000">
    <property type="entry name" value="HAD superfamily/HAD-like"/>
    <property type="match status" value="1"/>
</dbReference>
<gene>
    <name evidence="1" type="primary">yidA_2</name>
    <name evidence="1" type="ORF">SDC9_11660</name>
</gene>
<dbReference type="EC" id="3.1.3.23" evidence="1"/>
<dbReference type="Pfam" id="PF08282">
    <property type="entry name" value="Hydrolase_3"/>
    <property type="match status" value="1"/>
</dbReference>
<dbReference type="PANTHER" id="PTHR10000">
    <property type="entry name" value="PHOSPHOSERINE PHOSPHATASE"/>
    <property type="match status" value="1"/>
</dbReference>
<dbReference type="GO" id="GO:0050308">
    <property type="term" value="F:sugar-phosphatase activity"/>
    <property type="evidence" value="ECO:0007669"/>
    <property type="project" value="UniProtKB-EC"/>
</dbReference>
<sequence length="266" mass="29416">MNQKDYGYIALDLDGTILNADYVLSPRVRDTLNACRKIGKKLIISTGRVLSSAKGQLGALEGVDGYVCSNGADIYQGSGKSIAHFHMDKNLSREMYLLARGFDSHYHAYLGDSWCYERRNAYTDYYVKRAGKEGLKLDFDSYGTLEFTKFMFMDDHEKLEPIRIRLAERFGASIQIVYSAPFMLEIVIAGVSKATGLKYCVEQFGGNLNQVIAFGDAENDEEMLLASGMGVAMGNASEELKAKAAAIAPSVDEDGVAVFLEQLFRL</sequence>